<keyword evidence="8" id="KW-0868">Chloride</keyword>
<evidence type="ECO:0000256" key="7">
    <source>
        <dbReference type="ARBA" id="ARBA00023173"/>
    </source>
</evidence>
<dbReference type="EMBL" id="CP017478">
    <property type="protein sequence ID" value="AOW21004.1"/>
    <property type="molecule type" value="Genomic_DNA"/>
</dbReference>
<dbReference type="CDD" id="cd02205">
    <property type="entry name" value="CBS_pair_SF"/>
    <property type="match status" value="1"/>
</dbReference>
<dbReference type="InterPro" id="IPR050368">
    <property type="entry name" value="ClC-type_chloride_channel"/>
</dbReference>
<keyword evidence="7" id="KW-0869">Chloride channel</keyword>
<feature type="transmembrane region" description="Helical" evidence="10">
    <location>
        <begin position="161"/>
        <end position="186"/>
    </location>
</feature>
<feature type="domain" description="CBS" evidence="11">
    <location>
        <begin position="469"/>
        <end position="521"/>
    </location>
</feature>
<feature type="transmembrane region" description="Helical" evidence="10">
    <location>
        <begin position="114"/>
        <end position="133"/>
    </location>
</feature>
<evidence type="ECO:0000256" key="2">
    <source>
        <dbReference type="ARBA" id="ARBA00022448"/>
    </source>
</evidence>
<evidence type="ECO:0000256" key="10">
    <source>
        <dbReference type="SAM" id="Phobius"/>
    </source>
</evidence>
<dbReference type="InterPro" id="IPR014743">
    <property type="entry name" value="Cl-channel_core"/>
</dbReference>
<protein>
    <submittedName>
        <fullName evidence="12">Chloride channel protein</fullName>
    </submittedName>
</protein>
<feature type="transmembrane region" description="Helical" evidence="10">
    <location>
        <begin position="193"/>
        <end position="215"/>
    </location>
</feature>
<evidence type="ECO:0000256" key="1">
    <source>
        <dbReference type="ARBA" id="ARBA00004141"/>
    </source>
</evidence>
<dbReference type="GO" id="GO:0005254">
    <property type="term" value="F:chloride channel activity"/>
    <property type="evidence" value="ECO:0007669"/>
    <property type="project" value="UniProtKB-KW"/>
</dbReference>
<keyword evidence="5" id="KW-0406">Ion transport</keyword>
<feature type="transmembrane region" description="Helical" evidence="10">
    <location>
        <begin position="387"/>
        <end position="408"/>
    </location>
</feature>
<feature type="transmembrane region" description="Helical" evidence="10">
    <location>
        <begin position="415"/>
        <end position="436"/>
    </location>
</feature>
<dbReference type="Pfam" id="PF00571">
    <property type="entry name" value="CBS"/>
    <property type="match status" value="1"/>
</dbReference>
<dbReference type="SUPFAM" id="SSF54631">
    <property type="entry name" value="CBS-domain pair"/>
    <property type="match status" value="1"/>
</dbReference>
<evidence type="ECO:0000256" key="8">
    <source>
        <dbReference type="ARBA" id="ARBA00023214"/>
    </source>
</evidence>
<dbReference type="SUPFAM" id="SSF81340">
    <property type="entry name" value="Clc chloride channel"/>
    <property type="match status" value="1"/>
</dbReference>
<name>A0A1D8P8X8_9FLAO</name>
<dbReference type="CDD" id="cd00400">
    <property type="entry name" value="Voltage_gated_ClC"/>
    <property type="match status" value="1"/>
</dbReference>
<dbReference type="Proteomes" id="UP000176050">
    <property type="component" value="Chromosome"/>
</dbReference>
<dbReference type="RefSeq" id="WP_070237168.1">
    <property type="nucleotide sequence ID" value="NZ_CP017478.1"/>
</dbReference>
<proteinExistence type="predicted"/>
<feature type="transmembrane region" description="Helical" evidence="10">
    <location>
        <begin position="25"/>
        <end position="45"/>
    </location>
</feature>
<comment type="subcellular location">
    <subcellularLocation>
        <location evidence="1">Membrane</location>
        <topology evidence="1">Multi-pass membrane protein</topology>
    </subcellularLocation>
</comment>
<dbReference type="InterPro" id="IPR046342">
    <property type="entry name" value="CBS_dom_sf"/>
</dbReference>
<reference evidence="12 13" key="1">
    <citation type="submission" date="2016-10" db="EMBL/GenBank/DDBJ databases">
        <title>Lutibacter sp. LPB0138, isolated from marine gastropod.</title>
        <authorList>
            <person name="Kim E."/>
            <person name="Yi H."/>
        </authorList>
    </citation>
    <scope>NUCLEOTIDE SEQUENCE [LARGE SCALE GENOMIC DNA]</scope>
    <source>
        <strain evidence="12 13">LPB0138</strain>
    </source>
</reference>
<evidence type="ECO:0000259" key="11">
    <source>
        <dbReference type="Pfam" id="PF00571"/>
    </source>
</evidence>
<evidence type="ECO:0000256" key="5">
    <source>
        <dbReference type="ARBA" id="ARBA00023065"/>
    </source>
</evidence>
<feature type="transmembrane region" description="Helical" evidence="10">
    <location>
        <begin position="273"/>
        <end position="291"/>
    </location>
</feature>
<gene>
    <name evidence="12" type="ORF">LPB138_10080</name>
</gene>
<evidence type="ECO:0000256" key="9">
    <source>
        <dbReference type="ARBA" id="ARBA00023303"/>
    </source>
</evidence>
<feature type="transmembrane region" description="Helical" evidence="10">
    <location>
        <begin position="321"/>
        <end position="339"/>
    </location>
</feature>
<dbReference type="STRING" id="1850246.LPB138_10080"/>
<dbReference type="Gene3D" id="1.10.3080.10">
    <property type="entry name" value="Clc chloride channel"/>
    <property type="match status" value="1"/>
</dbReference>
<dbReference type="AlphaFoldDB" id="A0A1D8P8X8"/>
<dbReference type="Gene3D" id="3.10.580.10">
    <property type="entry name" value="CBS-domain"/>
    <property type="match status" value="1"/>
</dbReference>
<evidence type="ECO:0000313" key="13">
    <source>
        <dbReference type="Proteomes" id="UP000176050"/>
    </source>
</evidence>
<dbReference type="GO" id="GO:0034707">
    <property type="term" value="C:chloride channel complex"/>
    <property type="evidence" value="ECO:0007669"/>
    <property type="project" value="UniProtKB-KW"/>
</dbReference>
<feature type="transmembrane region" description="Helical" evidence="10">
    <location>
        <begin position="346"/>
        <end position="367"/>
    </location>
</feature>
<feature type="transmembrane region" description="Helical" evidence="10">
    <location>
        <begin position="65"/>
        <end position="82"/>
    </location>
</feature>
<evidence type="ECO:0000256" key="6">
    <source>
        <dbReference type="ARBA" id="ARBA00023136"/>
    </source>
</evidence>
<keyword evidence="6 10" id="KW-0472">Membrane</keyword>
<dbReference type="PANTHER" id="PTHR43427">
    <property type="entry name" value="CHLORIDE CHANNEL PROTEIN CLC-E"/>
    <property type="match status" value="1"/>
</dbReference>
<dbReference type="PANTHER" id="PTHR43427:SF6">
    <property type="entry name" value="CHLORIDE CHANNEL PROTEIN CLC-E"/>
    <property type="match status" value="1"/>
</dbReference>
<dbReference type="InterPro" id="IPR000644">
    <property type="entry name" value="CBS_dom"/>
</dbReference>
<organism evidence="12 13">
    <name type="scientific">Urechidicola croceus</name>
    <dbReference type="NCBI Taxonomy" id="1850246"/>
    <lineage>
        <taxon>Bacteria</taxon>
        <taxon>Pseudomonadati</taxon>
        <taxon>Bacteroidota</taxon>
        <taxon>Flavobacteriia</taxon>
        <taxon>Flavobacteriales</taxon>
        <taxon>Flavobacteriaceae</taxon>
        <taxon>Urechidicola</taxon>
    </lineage>
</organism>
<evidence type="ECO:0000313" key="12">
    <source>
        <dbReference type="EMBL" id="AOW21004.1"/>
    </source>
</evidence>
<feature type="transmembrane region" description="Helical" evidence="10">
    <location>
        <begin position="235"/>
        <end position="252"/>
    </location>
</feature>
<dbReference type="InterPro" id="IPR001807">
    <property type="entry name" value="ClC"/>
</dbReference>
<keyword evidence="9" id="KW-0407">Ion channel</keyword>
<keyword evidence="3 10" id="KW-0812">Transmembrane</keyword>
<keyword evidence="13" id="KW-1185">Reference proteome</keyword>
<dbReference type="Pfam" id="PF00654">
    <property type="entry name" value="Voltage_CLC"/>
    <property type="match status" value="1"/>
</dbReference>
<keyword evidence="4 10" id="KW-1133">Transmembrane helix</keyword>
<dbReference type="OrthoDB" id="9812438at2"/>
<dbReference type="PRINTS" id="PR00762">
    <property type="entry name" value="CLCHANNEL"/>
</dbReference>
<keyword evidence="2" id="KW-0813">Transport</keyword>
<evidence type="ECO:0000256" key="4">
    <source>
        <dbReference type="ARBA" id="ARBA00022989"/>
    </source>
</evidence>
<dbReference type="KEGG" id="lul:LPB138_10080"/>
<accession>A0A1D8P8X8</accession>
<evidence type="ECO:0000256" key="3">
    <source>
        <dbReference type="ARBA" id="ARBA00022692"/>
    </source>
</evidence>
<sequence length="595" mass="65775">MKIRFKNILTKFLIWKYKHISERNFIYVLSILVGLLAGIGTVTLKNITHFIQSLLEGKIISDYRTALYFIFPIIGLLLVYIYQKYILKKTISPGITSTLRSISKRNGIIEPYKIYAPLIAAPITAGFGGSVGLQGPAVSVASAIGSNISQLFHVNSKTRMLLIGCATAGAMASMFKAPIAAIIFAIEIFSLDLAFTSLIPLLLASVSAVITSYFFTGTDVLFGFDLKDQFEVKDIVFYILLGIGTGFASVYFSKMYFYITKFFSRFKNSFHRLIVGGIAIGTMLYFIPPLYGEGYGLINNLLHGDHIAALGKTPFDEHLDSIWVVILLLIGVTIFKAIAMTTTFAAGGVGGIFIPTLFMGSALGNVFAKVINNIGLGFYVSESNFTLIGMTGLMAGVLHAPLTAIFLIAEITGGYELFVPLMLVTAISFAITKYFIPNSIYTHVLAQKGQLITHDKDSNVLMMMQLDKIVETNFKSISVDEKLGDVLTKGVSKSTRNIFPIVNNENEFLGIILLDDIREIMFDARLYGTVTVKELMHNAPDVIDYNKDSMQIIMNKFKYSGAWNLPVIKDGKYYGFISKSKMLTVYRKKLIETTS</sequence>